<proteinExistence type="predicted"/>
<dbReference type="OrthoDB" id="1264116at2"/>
<reference evidence="3" key="5">
    <citation type="submission" date="2024-05" db="EMBL/GenBank/DDBJ databases">
        <authorList>
            <person name="Sun Q."/>
            <person name="Zhou Y."/>
        </authorList>
    </citation>
    <scope>NUCLEOTIDE SEQUENCE</scope>
    <source>
        <strain evidence="3">CGMCC 1.12707</strain>
    </source>
</reference>
<gene>
    <name evidence="3" type="ORF">GCM10010984_20540</name>
    <name evidence="4" type="ORF">SAMN05443634_11161</name>
</gene>
<reference evidence="4" key="2">
    <citation type="submission" date="2016-11" db="EMBL/GenBank/DDBJ databases">
        <authorList>
            <person name="Jaros S."/>
            <person name="Januszkiewicz K."/>
            <person name="Wedrychowicz H."/>
        </authorList>
    </citation>
    <scope>NUCLEOTIDE SEQUENCE [LARGE SCALE GENOMIC DNA]</scope>
    <source>
        <strain evidence="4">DSM 27989</strain>
    </source>
</reference>
<dbReference type="AlphaFoldDB" id="A0A1M7BMX8"/>
<dbReference type="Proteomes" id="UP000650994">
    <property type="component" value="Unassembled WGS sequence"/>
</dbReference>
<evidence type="ECO:0000256" key="1">
    <source>
        <dbReference type="SAM" id="MobiDB-lite"/>
    </source>
</evidence>
<dbReference type="Proteomes" id="UP000184120">
    <property type="component" value="Unassembled WGS sequence"/>
</dbReference>
<evidence type="ECO:0000313" key="4">
    <source>
        <dbReference type="EMBL" id="SHL56344.1"/>
    </source>
</evidence>
<dbReference type="RefSeq" id="WP_072933548.1">
    <property type="nucleotide sequence ID" value="NZ_BMFL01000013.1"/>
</dbReference>
<feature type="signal peptide" evidence="2">
    <location>
        <begin position="1"/>
        <end position="19"/>
    </location>
</feature>
<evidence type="ECO:0000313" key="6">
    <source>
        <dbReference type="Proteomes" id="UP000650994"/>
    </source>
</evidence>
<evidence type="ECO:0000256" key="2">
    <source>
        <dbReference type="SAM" id="SignalP"/>
    </source>
</evidence>
<dbReference type="EMBL" id="FRBH01000011">
    <property type="protein sequence ID" value="SHL56344.1"/>
    <property type="molecule type" value="Genomic_DNA"/>
</dbReference>
<evidence type="ECO:0000313" key="3">
    <source>
        <dbReference type="EMBL" id="GGF02987.1"/>
    </source>
</evidence>
<sequence length="179" mass="20637">MKSLIIITALLSCSSIAFAQQKKSNKTKTPPPKIKPAPKVIPPPPITKVPDMYKEQCYIYNSEKTKDALINQTKTYVEYGWSGENARMIIERKEYDPIKEKEAQEKGYSLVWNETAQYINGKYKIDKNILTIIPDKSDQFQSQKFKLIYKGKTKEVDYLQDDENNKYTIGECPLPVISM</sequence>
<keyword evidence="2" id="KW-0732">Signal</keyword>
<accession>A0A1M7BMX8</accession>
<feature type="compositionally biased region" description="Pro residues" evidence="1">
    <location>
        <begin position="29"/>
        <end position="41"/>
    </location>
</feature>
<reference evidence="5" key="3">
    <citation type="submission" date="2016-11" db="EMBL/GenBank/DDBJ databases">
        <authorList>
            <person name="Varghese N."/>
            <person name="Submissions S."/>
        </authorList>
    </citation>
    <scope>NUCLEOTIDE SEQUENCE [LARGE SCALE GENOMIC DNA]</scope>
    <source>
        <strain evidence="5">DSM 27989</strain>
    </source>
</reference>
<reference evidence="3" key="1">
    <citation type="journal article" date="2014" name="Int. J. Syst. Evol. Microbiol.">
        <title>Complete genome of a new Firmicutes species belonging to the dominant human colonic microbiota ('Ruminococcus bicirculans') reveals two chromosomes and a selective capacity to utilize plant glucans.</title>
        <authorList>
            <consortium name="NISC Comparative Sequencing Program"/>
            <person name="Wegmann U."/>
            <person name="Louis P."/>
            <person name="Goesmann A."/>
            <person name="Henrissat B."/>
            <person name="Duncan S.H."/>
            <person name="Flint H.J."/>
        </authorList>
    </citation>
    <scope>NUCLEOTIDE SEQUENCE</scope>
    <source>
        <strain evidence="3">CGMCC 1.12707</strain>
    </source>
</reference>
<feature type="region of interest" description="Disordered" evidence="1">
    <location>
        <begin position="21"/>
        <end position="41"/>
    </location>
</feature>
<dbReference type="EMBL" id="BMFL01000013">
    <property type="protein sequence ID" value="GGF02987.1"/>
    <property type="molecule type" value="Genomic_DNA"/>
</dbReference>
<reference evidence="6" key="4">
    <citation type="journal article" date="2019" name="Int. J. Syst. Evol. Microbiol.">
        <title>The Global Catalogue of Microorganisms (GCM) 10K type strain sequencing project: providing services to taxonomists for standard genome sequencing and annotation.</title>
        <authorList>
            <consortium name="The Broad Institute Genomics Platform"/>
            <consortium name="The Broad Institute Genome Sequencing Center for Infectious Disease"/>
            <person name="Wu L."/>
            <person name="Ma J."/>
        </authorList>
    </citation>
    <scope>NUCLEOTIDE SEQUENCE [LARGE SCALE GENOMIC DNA]</scope>
    <source>
        <strain evidence="6">CGMCC 1.12707</strain>
    </source>
</reference>
<protein>
    <submittedName>
        <fullName evidence="4">Uncharacterized protein</fullName>
    </submittedName>
</protein>
<keyword evidence="6" id="KW-1185">Reference proteome</keyword>
<organism evidence="4 5">
    <name type="scientific">Chishuiella changwenlii</name>
    <dbReference type="NCBI Taxonomy" id="1434701"/>
    <lineage>
        <taxon>Bacteria</taxon>
        <taxon>Pseudomonadati</taxon>
        <taxon>Bacteroidota</taxon>
        <taxon>Flavobacteriia</taxon>
        <taxon>Flavobacteriales</taxon>
        <taxon>Weeksellaceae</taxon>
        <taxon>Chishuiella</taxon>
    </lineage>
</organism>
<name>A0A1M7BMX8_9FLAO</name>
<evidence type="ECO:0000313" key="5">
    <source>
        <dbReference type="Proteomes" id="UP000184120"/>
    </source>
</evidence>
<feature type="chain" id="PRO_5012455206" evidence="2">
    <location>
        <begin position="20"/>
        <end position="179"/>
    </location>
</feature>